<accession>A0A8K0JLR8</accession>
<gene>
    <name evidence="3" type="ORF">FFLO_03040</name>
</gene>
<evidence type="ECO:0000313" key="3">
    <source>
        <dbReference type="EMBL" id="KAG7553533.1"/>
    </source>
</evidence>
<organism evidence="3 4">
    <name type="scientific">Filobasidium floriforme</name>
    <dbReference type="NCBI Taxonomy" id="5210"/>
    <lineage>
        <taxon>Eukaryota</taxon>
        <taxon>Fungi</taxon>
        <taxon>Dikarya</taxon>
        <taxon>Basidiomycota</taxon>
        <taxon>Agaricomycotina</taxon>
        <taxon>Tremellomycetes</taxon>
        <taxon>Filobasidiales</taxon>
        <taxon>Filobasidiaceae</taxon>
        <taxon>Filobasidium</taxon>
    </lineage>
</organism>
<dbReference type="Pfam" id="PF06911">
    <property type="entry name" value="Senescence"/>
    <property type="match status" value="1"/>
</dbReference>
<comment type="caution">
    <text evidence="3">The sequence shown here is derived from an EMBL/GenBank/DDBJ whole genome shotgun (WGS) entry which is preliminary data.</text>
</comment>
<reference evidence="3" key="1">
    <citation type="submission" date="2020-04" db="EMBL/GenBank/DDBJ databases">
        <title>Analysis of mating type loci in Filobasidium floriforme.</title>
        <authorList>
            <person name="Nowrousian M."/>
        </authorList>
    </citation>
    <scope>NUCLEOTIDE SEQUENCE</scope>
    <source>
        <strain evidence="3">CBS 6242</strain>
    </source>
</reference>
<dbReference type="Proteomes" id="UP000812966">
    <property type="component" value="Unassembled WGS sequence"/>
</dbReference>
<sequence>MSSPIPADARGFLLLTLPQAQVYQLFEGQTIKIAEGELMLECLALPPKATANLTSPTGALVKYNPFSDDPAPNKDLFLVVKSGDFELCLVPGVRITREPSFEVSNDRTHVNNNPNVVFRVPSPTVTDAFVDIVIPKPTTEFDSQDLDTLEILLKQYGSLYIPPQFVNREIPGAGLIDSFTSVSTPDSPAGGKGPAPPVPPRPGMRHSDSQGRFVLVDETTGQILGELDQNLSVEEGKQVAGGSANEPVIVDFGPLDQGLAKSITVKTVDEADMNDWMLKGAHYLSKGILTLGNSYSSGITSAAEYYTKNTKPSAEPVKLSPMAKGSIRQVHNASTRGLKVTRKTLGIVQDAIGGVIDKAATAGMNEYEDFKRSTPPGSRPGGSSTSYNNNGYPNEKATYTPPGAAPPGYTSGGPGQAQDEKQGDYATQAGYDQGERRPSTSGQKPQKKFWLRVITAAEVIGTSIEATTANLIESTTTAASTAAEHKYGPEAGQATKILGGSVHNVALVYVDVRGVGRKTLINSGKKGIKGTIKTRLQSGEEITLKAEEGSNGTVQLGQGQQLAQDLTVQVNSPATPSATSPPGYSPQRAPIESRLQSVTNRGEKKAM</sequence>
<evidence type="ECO:0000259" key="2">
    <source>
        <dbReference type="Pfam" id="PF06911"/>
    </source>
</evidence>
<feature type="compositionally biased region" description="Low complexity" evidence="1">
    <location>
        <begin position="397"/>
        <end position="409"/>
    </location>
</feature>
<feature type="domain" description="Senescence" evidence="2">
    <location>
        <begin position="275"/>
        <end position="526"/>
    </location>
</feature>
<dbReference type="GO" id="GO:0051301">
    <property type="term" value="P:cell division"/>
    <property type="evidence" value="ECO:0007669"/>
    <property type="project" value="TreeGrafter"/>
</dbReference>
<feature type="region of interest" description="Disordered" evidence="1">
    <location>
        <begin position="181"/>
        <end position="208"/>
    </location>
</feature>
<dbReference type="AlphaFoldDB" id="A0A8K0JLR8"/>
<dbReference type="PANTHER" id="PTHR21068:SF43">
    <property type="entry name" value="SPARTIN"/>
    <property type="match status" value="1"/>
</dbReference>
<proteinExistence type="predicted"/>
<keyword evidence="4" id="KW-1185">Reference proteome</keyword>
<dbReference type="InterPro" id="IPR045036">
    <property type="entry name" value="Spartin-like"/>
</dbReference>
<feature type="region of interest" description="Disordered" evidence="1">
    <location>
        <begin position="368"/>
        <end position="422"/>
    </location>
</feature>
<name>A0A8K0JLR8_9TREE</name>
<protein>
    <recommendedName>
        <fullName evidence="2">Senescence domain-containing protein</fullName>
    </recommendedName>
</protein>
<dbReference type="PANTHER" id="PTHR21068">
    <property type="entry name" value="SPARTIN"/>
    <property type="match status" value="1"/>
</dbReference>
<evidence type="ECO:0000256" key="1">
    <source>
        <dbReference type="SAM" id="MobiDB-lite"/>
    </source>
</evidence>
<dbReference type="GO" id="GO:0005886">
    <property type="term" value="C:plasma membrane"/>
    <property type="evidence" value="ECO:0007669"/>
    <property type="project" value="TreeGrafter"/>
</dbReference>
<feature type="compositionally biased region" description="Low complexity" evidence="1">
    <location>
        <begin position="572"/>
        <end position="582"/>
    </location>
</feature>
<evidence type="ECO:0000313" key="4">
    <source>
        <dbReference type="Proteomes" id="UP000812966"/>
    </source>
</evidence>
<feature type="region of interest" description="Disordered" evidence="1">
    <location>
        <begin position="571"/>
        <end position="607"/>
    </location>
</feature>
<dbReference type="InterPro" id="IPR009686">
    <property type="entry name" value="Senescence/spartin_C"/>
</dbReference>
<dbReference type="EMBL" id="JABELV010000053">
    <property type="protein sequence ID" value="KAG7553533.1"/>
    <property type="molecule type" value="Genomic_DNA"/>
</dbReference>
<feature type="compositionally biased region" description="Low complexity" evidence="1">
    <location>
        <begin position="373"/>
        <end position="386"/>
    </location>
</feature>